<keyword evidence="4" id="KW-1185">Reference proteome</keyword>
<dbReference type="Gene3D" id="3.90.176.10">
    <property type="entry name" value="Toxin ADP-ribosyltransferase, Chain A, domain 1"/>
    <property type="match status" value="1"/>
</dbReference>
<gene>
    <name evidence="2" type="ORF">GPM918_LOCUS32642</name>
    <name evidence="3" type="ORF">SRO942_LOCUS33313</name>
</gene>
<comment type="caution">
    <text evidence="2">The sequence shown here is derived from an EMBL/GenBank/DDBJ whole genome shotgun (WGS) entry which is preliminary data.</text>
</comment>
<reference evidence="2" key="1">
    <citation type="submission" date="2021-02" db="EMBL/GenBank/DDBJ databases">
        <authorList>
            <person name="Nowell W R."/>
        </authorList>
    </citation>
    <scope>NUCLEOTIDE SEQUENCE</scope>
</reference>
<evidence type="ECO:0008006" key="5">
    <source>
        <dbReference type="Google" id="ProtNLM"/>
    </source>
</evidence>
<dbReference type="Proteomes" id="UP000681722">
    <property type="component" value="Unassembled WGS sequence"/>
</dbReference>
<evidence type="ECO:0000313" key="2">
    <source>
        <dbReference type="EMBL" id="CAF1387719.1"/>
    </source>
</evidence>
<dbReference type="SUPFAM" id="SSF56399">
    <property type="entry name" value="ADP-ribosylation"/>
    <property type="match status" value="1"/>
</dbReference>
<sequence length="388" mass="45921">MVQLLLGYGAVHSIRNLRHNLTPYEEAHRDDIKQLFVNFEQQKLFSNNDYDYIEWSMKTSDNQHHLVSKLLAEVIHYYFNDYLMNQNSGIGNSEDQINREQIEIIEAYFKEAIEKQDYLTYFIKAYTLTNYFHKILNKHLALYILEYFDKTKDFSSNYRLVNCLIHIVTLLIYHPNLPRYKYQGLCYRGMRITQNDLDQYKLHHHILNHSFLSTSIDRQVAEMFAGEGEQSQMRHTPGDNRALQYSCLCQYLIKQNSTAIDTQNLSMRPDEKEILIIPFTVFNVTKIKQNYLDDSTAAISIEIELEECEDPNDSKNEHENGTTCRISPFLSSYDDIKNVEEYEKFKQRKGRLYGITGFLLLAIVLALSFTFIFIFLRFHGKYYKPSKR</sequence>
<dbReference type="EMBL" id="CAJOBC010082203">
    <property type="protein sequence ID" value="CAF4282546.1"/>
    <property type="molecule type" value="Genomic_DNA"/>
</dbReference>
<keyword evidence="1" id="KW-0472">Membrane</keyword>
<protein>
    <recommendedName>
        <fullName evidence="5">NAD(P)(+)--arginine ADP-ribosyltransferase</fullName>
    </recommendedName>
</protein>
<name>A0A815JWG7_9BILA</name>
<feature type="transmembrane region" description="Helical" evidence="1">
    <location>
        <begin position="352"/>
        <end position="378"/>
    </location>
</feature>
<dbReference type="OrthoDB" id="10017259at2759"/>
<proteinExistence type="predicted"/>
<keyword evidence="1" id="KW-0812">Transmembrane</keyword>
<organism evidence="2 4">
    <name type="scientific">Didymodactylos carnosus</name>
    <dbReference type="NCBI Taxonomy" id="1234261"/>
    <lineage>
        <taxon>Eukaryota</taxon>
        <taxon>Metazoa</taxon>
        <taxon>Spiralia</taxon>
        <taxon>Gnathifera</taxon>
        <taxon>Rotifera</taxon>
        <taxon>Eurotatoria</taxon>
        <taxon>Bdelloidea</taxon>
        <taxon>Philodinida</taxon>
        <taxon>Philodinidae</taxon>
        <taxon>Didymodactylos</taxon>
    </lineage>
</organism>
<accession>A0A815JWG7</accession>
<dbReference type="EMBL" id="CAJNOQ010016799">
    <property type="protein sequence ID" value="CAF1387719.1"/>
    <property type="molecule type" value="Genomic_DNA"/>
</dbReference>
<evidence type="ECO:0000313" key="4">
    <source>
        <dbReference type="Proteomes" id="UP000663829"/>
    </source>
</evidence>
<evidence type="ECO:0000313" key="3">
    <source>
        <dbReference type="EMBL" id="CAF4282546.1"/>
    </source>
</evidence>
<dbReference type="AlphaFoldDB" id="A0A815JWG7"/>
<evidence type="ECO:0000256" key="1">
    <source>
        <dbReference type="SAM" id="Phobius"/>
    </source>
</evidence>
<dbReference type="Proteomes" id="UP000663829">
    <property type="component" value="Unassembled WGS sequence"/>
</dbReference>
<keyword evidence="1" id="KW-1133">Transmembrane helix</keyword>